<reference evidence="1 2" key="1">
    <citation type="submission" date="2019-03" db="EMBL/GenBank/DDBJ databases">
        <title>First draft genome of Liparis tanakae, snailfish: a comprehensive survey of snailfish specific genes.</title>
        <authorList>
            <person name="Kim W."/>
            <person name="Song I."/>
            <person name="Jeong J.-H."/>
            <person name="Kim D."/>
            <person name="Kim S."/>
            <person name="Ryu S."/>
            <person name="Song J.Y."/>
            <person name="Lee S.K."/>
        </authorList>
    </citation>
    <scope>NUCLEOTIDE SEQUENCE [LARGE SCALE GENOMIC DNA]</scope>
    <source>
        <tissue evidence="1">Muscle</tissue>
    </source>
</reference>
<evidence type="ECO:0000313" key="2">
    <source>
        <dbReference type="Proteomes" id="UP000314294"/>
    </source>
</evidence>
<name>A0A4Z2IYM7_9TELE</name>
<keyword evidence="2" id="KW-1185">Reference proteome</keyword>
<dbReference type="Proteomes" id="UP000314294">
    <property type="component" value="Unassembled WGS sequence"/>
</dbReference>
<organism evidence="1 2">
    <name type="scientific">Liparis tanakae</name>
    <name type="common">Tanaka's snailfish</name>
    <dbReference type="NCBI Taxonomy" id="230148"/>
    <lineage>
        <taxon>Eukaryota</taxon>
        <taxon>Metazoa</taxon>
        <taxon>Chordata</taxon>
        <taxon>Craniata</taxon>
        <taxon>Vertebrata</taxon>
        <taxon>Euteleostomi</taxon>
        <taxon>Actinopterygii</taxon>
        <taxon>Neopterygii</taxon>
        <taxon>Teleostei</taxon>
        <taxon>Neoteleostei</taxon>
        <taxon>Acanthomorphata</taxon>
        <taxon>Eupercaria</taxon>
        <taxon>Perciformes</taxon>
        <taxon>Cottioidei</taxon>
        <taxon>Cottales</taxon>
        <taxon>Liparidae</taxon>
        <taxon>Liparis</taxon>
    </lineage>
</organism>
<accession>A0A4Z2IYM7</accession>
<evidence type="ECO:0000313" key="1">
    <source>
        <dbReference type="EMBL" id="TNN82644.1"/>
    </source>
</evidence>
<sequence length="217" mass="23770">MAFLTAVHHKRATDFTVAAGTSCGERHPYLSLSQATDQPASFCRHRVDYNRRVHEATTRVLWVLGALKVLQSLVERILQPLDCLDVLYMHGVWSEKGAPDQRQDGDVQVQQARDPRLLLVHHVVLGVDDLVLAGQRAEHDAQHQDLHPGALQQTHLVCQREGGETCRPMMTTSSRSAKSHSVVRALMSPSGMSLYSLPIGIGCTSPSLTAMPVPASA</sequence>
<comment type="caution">
    <text evidence="1">The sequence shown here is derived from an EMBL/GenBank/DDBJ whole genome shotgun (WGS) entry which is preliminary data.</text>
</comment>
<proteinExistence type="predicted"/>
<dbReference type="AlphaFoldDB" id="A0A4Z2IYM7"/>
<gene>
    <name evidence="1" type="ORF">EYF80_007162</name>
</gene>
<dbReference type="EMBL" id="SRLO01000038">
    <property type="protein sequence ID" value="TNN82644.1"/>
    <property type="molecule type" value="Genomic_DNA"/>
</dbReference>
<protein>
    <submittedName>
        <fullName evidence="1">Uncharacterized protein</fullName>
    </submittedName>
</protein>